<organism evidence="1 2">
    <name type="scientific">Glarea lozoyensis (strain ATCC 20868 / MF5171)</name>
    <dbReference type="NCBI Taxonomy" id="1116229"/>
    <lineage>
        <taxon>Eukaryota</taxon>
        <taxon>Fungi</taxon>
        <taxon>Dikarya</taxon>
        <taxon>Ascomycota</taxon>
        <taxon>Pezizomycotina</taxon>
        <taxon>Leotiomycetes</taxon>
        <taxon>Helotiales</taxon>
        <taxon>Helotiaceae</taxon>
        <taxon>Glarea</taxon>
    </lineage>
</organism>
<evidence type="ECO:0000313" key="1">
    <source>
        <dbReference type="EMBL" id="EPE25022.1"/>
    </source>
</evidence>
<dbReference type="SUPFAM" id="SSF52047">
    <property type="entry name" value="RNI-like"/>
    <property type="match status" value="1"/>
</dbReference>
<reference evidence="1 2" key="1">
    <citation type="journal article" date="2013" name="BMC Genomics">
        <title>Genomics-driven discovery of the pneumocandin biosynthetic gene cluster in the fungus Glarea lozoyensis.</title>
        <authorList>
            <person name="Chen L."/>
            <person name="Yue Q."/>
            <person name="Zhang X."/>
            <person name="Xiang M."/>
            <person name="Wang C."/>
            <person name="Li S."/>
            <person name="Che Y."/>
            <person name="Ortiz-Lopez F.J."/>
            <person name="Bills G.F."/>
            <person name="Liu X."/>
            <person name="An Z."/>
        </authorList>
    </citation>
    <scope>NUCLEOTIDE SEQUENCE [LARGE SCALE GENOMIC DNA]</scope>
    <source>
        <strain evidence="2">ATCC 20868 / MF5171</strain>
    </source>
</reference>
<evidence type="ECO:0008006" key="3">
    <source>
        <dbReference type="Google" id="ProtNLM"/>
    </source>
</evidence>
<keyword evidence="2" id="KW-1185">Reference proteome</keyword>
<dbReference type="GeneID" id="19470644"/>
<dbReference type="RefSeq" id="XP_008087937.1">
    <property type="nucleotide sequence ID" value="XM_008089746.1"/>
</dbReference>
<dbReference type="InterPro" id="IPR032675">
    <property type="entry name" value="LRR_dom_sf"/>
</dbReference>
<dbReference type="Gene3D" id="3.80.10.10">
    <property type="entry name" value="Ribonuclease Inhibitor"/>
    <property type="match status" value="1"/>
</dbReference>
<sequence length="544" mass="62097">MRHTSLDDLPTEVLILIFEHVDNLKPVVLLSRNVNTLARPLHFRSILLTQRKLNLLTGPGLDTPALTKIYAYIKKIEVRSETPLIGVASFISKCSRLRDIMQVFLTYAMFYLTSLGRWGGYSPVVSSVMTPDVAELIATKSPRIRLHLKSYSSLPPNDFISGQAIPTANLESLVATGVYNPDSGPLRDLLINAQNLKDLTLYRFDHGISSSYFSFSPLRRLHLDSCLNLYSSTDFTKLWGRTNLEYLRINRMSPYEILVSMPDQAMIHLRHLEIWQDGLVNPELELAQQEEITSVLDNIIVHAPNLQVFSVPCLIKKIRCHKFVQNSNLRVLRLRDFSEFIDHSQYPIITSDALGTTSPPQIFSTPLHRMLLVKLSCRWLTEMDIGLDFRNAQASSYLDVIACFLCLRYVTLRTHTLSTIKHVSQIDNSLDQEAATNWMNYLASKRFRRDLLQAKFIIHRPRTPTIPAGPMADAFFSHVQPLLLGSHLGPQHILENATEFARGFLPVFEFTYSLEGMSSTISGIRERRKKHFARALLMRSKIRY</sequence>
<evidence type="ECO:0000313" key="2">
    <source>
        <dbReference type="Proteomes" id="UP000016922"/>
    </source>
</evidence>
<name>S3CEU8_GLAL2</name>
<dbReference type="HOGENOM" id="CLU_500621_0_0_1"/>
<dbReference type="OrthoDB" id="3496248at2759"/>
<protein>
    <recommendedName>
        <fullName evidence="3">F-box domain-containing protein</fullName>
    </recommendedName>
</protein>
<dbReference type="Proteomes" id="UP000016922">
    <property type="component" value="Unassembled WGS sequence"/>
</dbReference>
<proteinExistence type="predicted"/>
<dbReference type="KEGG" id="glz:GLAREA_11603"/>
<gene>
    <name evidence="1" type="ORF">GLAREA_11603</name>
</gene>
<dbReference type="AlphaFoldDB" id="S3CEU8"/>
<accession>S3CEU8</accession>
<dbReference type="EMBL" id="KE145372">
    <property type="protein sequence ID" value="EPE25022.1"/>
    <property type="molecule type" value="Genomic_DNA"/>
</dbReference>